<sequence>MCRTSGIWLNGDFNYSDSWGVNNYNFSYTSNEQETYFSYSTNEDSKSFPILTIDLDGNLTYNGGDMSYGVCPIFEKEVTPICRKVVVDFNLKYGFMFGDGFMFKESDNMTSIDCQLKCQNNCSCFAYATTNRENDTGCEIWSRGTKFIEAYKDFDQSKGETGSFSDESVQKGGVEATVEGKKKGRKKIVSSRTHGMQTHNTKKRETVALTLSKDLKVHTVMNKGMWDFDDEIAKVIEIAVALGFKFNGNKKEIRAEQARRENEDDDRFAS</sequence>
<evidence type="ECO:0000313" key="4">
    <source>
        <dbReference type="Proteomes" id="UP001168877"/>
    </source>
</evidence>
<comment type="caution">
    <text evidence="3">The sequence shown here is derived from an EMBL/GenBank/DDBJ whole genome shotgun (WGS) entry which is preliminary data.</text>
</comment>
<dbReference type="PROSITE" id="PS50948">
    <property type="entry name" value="PAN"/>
    <property type="match status" value="1"/>
</dbReference>
<reference evidence="3" key="2">
    <citation type="submission" date="2023-06" db="EMBL/GenBank/DDBJ databases">
        <authorList>
            <person name="Swenson N.G."/>
            <person name="Wegrzyn J.L."/>
            <person name="Mcevoy S.L."/>
        </authorList>
    </citation>
    <scope>NUCLEOTIDE SEQUENCE</scope>
    <source>
        <strain evidence="3">NS2018</strain>
        <tissue evidence="3">Leaf</tissue>
    </source>
</reference>
<dbReference type="Pfam" id="PF08276">
    <property type="entry name" value="PAN_2"/>
    <property type="match status" value="1"/>
</dbReference>
<gene>
    <name evidence="3" type="ORF">LWI29_012095</name>
</gene>
<dbReference type="EMBL" id="JAUESC010000004">
    <property type="protein sequence ID" value="KAK0596029.1"/>
    <property type="molecule type" value="Genomic_DNA"/>
</dbReference>
<evidence type="ECO:0000313" key="3">
    <source>
        <dbReference type="EMBL" id="KAK0596029.1"/>
    </source>
</evidence>
<accession>A0AA39SPV9</accession>
<organism evidence="3 4">
    <name type="scientific">Acer saccharum</name>
    <name type="common">Sugar maple</name>
    <dbReference type="NCBI Taxonomy" id="4024"/>
    <lineage>
        <taxon>Eukaryota</taxon>
        <taxon>Viridiplantae</taxon>
        <taxon>Streptophyta</taxon>
        <taxon>Embryophyta</taxon>
        <taxon>Tracheophyta</taxon>
        <taxon>Spermatophyta</taxon>
        <taxon>Magnoliopsida</taxon>
        <taxon>eudicotyledons</taxon>
        <taxon>Gunneridae</taxon>
        <taxon>Pentapetalae</taxon>
        <taxon>rosids</taxon>
        <taxon>malvids</taxon>
        <taxon>Sapindales</taxon>
        <taxon>Sapindaceae</taxon>
        <taxon>Hippocastanoideae</taxon>
        <taxon>Acereae</taxon>
        <taxon>Acer</taxon>
    </lineage>
</organism>
<protein>
    <recommendedName>
        <fullName evidence="2">Apple domain-containing protein</fullName>
    </recommendedName>
</protein>
<name>A0AA39SPV9_ACESA</name>
<keyword evidence="4" id="KW-1185">Reference proteome</keyword>
<feature type="domain" description="Apple" evidence="2">
    <location>
        <begin position="82"/>
        <end position="169"/>
    </location>
</feature>
<evidence type="ECO:0000256" key="1">
    <source>
        <dbReference type="SAM" id="MobiDB-lite"/>
    </source>
</evidence>
<evidence type="ECO:0000259" key="2">
    <source>
        <dbReference type="PROSITE" id="PS50948"/>
    </source>
</evidence>
<proteinExistence type="predicted"/>
<dbReference type="Proteomes" id="UP001168877">
    <property type="component" value="Unassembled WGS sequence"/>
</dbReference>
<feature type="region of interest" description="Disordered" evidence="1">
    <location>
        <begin position="251"/>
        <end position="270"/>
    </location>
</feature>
<dbReference type="AlphaFoldDB" id="A0AA39SPV9"/>
<dbReference type="InterPro" id="IPR003609">
    <property type="entry name" value="Pan_app"/>
</dbReference>
<reference evidence="3" key="1">
    <citation type="journal article" date="2022" name="Plant J.">
        <title>Strategies of tolerance reflected in two North American maple genomes.</title>
        <authorList>
            <person name="McEvoy S.L."/>
            <person name="Sezen U.U."/>
            <person name="Trouern-Trend A."/>
            <person name="McMahon S.M."/>
            <person name="Schaberg P.G."/>
            <person name="Yang J."/>
            <person name="Wegrzyn J.L."/>
            <person name="Swenson N.G."/>
        </authorList>
    </citation>
    <scope>NUCLEOTIDE SEQUENCE</scope>
    <source>
        <strain evidence="3">NS2018</strain>
    </source>
</reference>